<dbReference type="InterPro" id="IPR001680">
    <property type="entry name" value="WD40_rpt"/>
</dbReference>
<keyword evidence="2" id="KW-0175">Coiled coil</keyword>
<feature type="repeat" description="WD" evidence="1">
    <location>
        <begin position="560"/>
        <end position="594"/>
    </location>
</feature>
<keyword evidence="1" id="KW-0853">WD repeat</keyword>
<dbReference type="AlphaFoldDB" id="A0ABD1H8L8"/>
<name>A0ABD1H8L8_SALDI</name>
<dbReference type="Pfam" id="PF23138">
    <property type="entry name" value="CTLH_Armc9"/>
    <property type="match status" value="1"/>
</dbReference>
<feature type="repeat" description="WD" evidence="1">
    <location>
        <begin position="468"/>
        <end position="509"/>
    </location>
</feature>
<feature type="repeat" description="WD" evidence="1">
    <location>
        <begin position="280"/>
        <end position="321"/>
    </location>
</feature>
<dbReference type="Proteomes" id="UP001567538">
    <property type="component" value="Unassembled WGS sequence"/>
</dbReference>
<reference evidence="5 6" key="1">
    <citation type="submission" date="2024-06" db="EMBL/GenBank/DDBJ databases">
        <title>A chromosome level genome sequence of Diviner's sage (Salvia divinorum).</title>
        <authorList>
            <person name="Ford S.A."/>
            <person name="Ro D.-K."/>
            <person name="Ness R.W."/>
            <person name="Phillips M.A."/>
        </authorList>
    </citation>
    <scope>NUCLEOTIDE SEQUENCE [LARGE SCALE GENOMIC DNA]</scope>
    <source>
        <strain evidence="5">SAF-2024a</strain>
        <tissue evidence="5">Leaf</tissue>
    </source>
</reference>
<dbReference type="InterPro" id="IPR024977">
    <property type="entry name" value="Apc4-like_WD40_dom"/>
</dbReference>
<feature type="domain" description="Anaphase-promoting complex subunit 4-like WD40" evidence="3">
    <location>
        <begin position="425"/>
        <end position="479"/>
    </location>
</feature>
<dbReference type="InterPro" id="IPR015943">
    <property type="entry name" value="WD40/YVTN_repeat-like_dom_sf"/>
</dbReference>
<evidence type="ECO:0000313" key="5">
    <source>
        <dbReference type="EMBL" id="KAL1552795.1"/>
    </source>
</evidence>
<dbReference type="PROSITE" id="PS50082">
    <property type="entry name" value="WD_REPEATS_2"/>
    <property type="match status" value="4"/>
</dbReference>
<accession>A0ABD1H8L8</accession>
<organism evidence="5 6">
    <name type="scientific">Salvia divinorum</name>
    <name type="common">Maria pastora</name>
    <name type="synonym">Diviner's sage</name>
    <dbReference type="NCBI Taxonomy" id="28513"/>
    <lineage>
        <taxon>Eukaryota</taxon>
        <taxon>Viridiplantae</taxon>
        <taxon>Streptophyta</taxon>
        <taxon>Embryophyta</taxon>
        <taxon>Tracheophyta</taxon>
        <taxon>Spermatophyta</taxon>
        <taxon>Magnoliopsida</taxon>
        <taxon>eudicotyledons</taxon>
        <taxon>Gunneridae</taxon>
        <taxon>Pentapetalae</taxon>
        <taxon>asterids</taxon>
        <taxon>lamiids</taxon>
        <taxon>Lamiales</taxon>
        <taxon>Lamiaceae</taxon>
        <taxon>Nepetoideae</taxon>
        <taxon>Mentheae</taxon>
        <taxon>Salviinae</taxon>
        <taxon>Salvia</taxon>
        <taxon>Salvia subgen. Calosphace</taxon>
    </lineage>
</organism>
<feature type="repeat" description="WD" evidence="1">
    <location>
        <begin position="426"/>
        <end position="467"/>
    </location>
</feature>
<dbReference type="PANTHER" id="PTHR47198:SF1">
    <property type="entry name" value="WD REPEAT-CONTAINING PROTEIN 91-LIKE ISOFORM X1"/>
    <property type="match status" value="1"/>
</dbReference>
<evidence type="ECO:0000313" key="6">
    <source>
        <dbReference type="Proteomes" id="UP001567538"/>
    </source>
</evidence>
<dbReference type="SMART" id="SM00320">
    <property type="entry name" value="WD40"/>
    <property type="match status" value="5"/>
</dbReference>
<protein>
    <submittedName>
        <fullName evidence="5">WD repeat-containing protein 91-like</fullName>
    </submittedName>
</protein>
<dbReference type="SUPFAM" id="SSF50978">
    <property type="entry name" value="WD40 repeat-like"/>
    <property type="match status" value="1"/>
</dbReference>
<dbReference type="PANTHER" id="PTHR47198">
    <property type="entry name" value="OS05G0299300 PROTEIN"/>
    <property type="match status" value="1"/>
</dbReference>
<dbReference type="Pfam" id="PF00400">
    <property type="entry name" value="WD40"/>
    <property type="match status" value="2"/>
</dbReference>
<dbReference type="InterPro" id="IPR036322">
    <property type="entry name" value="WD40_repeat_dom_sf"/>
</dbReference>
<evidence type="ECO:0000259" key="4">
    <source>
        <dbReference type="Pfam" id="PF23138"/>
    </source>
</evidence>
<evidence type="ECO:0000256" key="1">
    <source>
        <dbReference type="PROSITE-ProRule" id="PRU00221"/>
    </source>
</evidence>
<gene>
    <name evidence="5" type="ORF">AAHA92_13554</name>
</gene>
<dbReference type="PROSITE" id="PS50294">
    <property type="entry name" value="WD_REPEATS_REGION"/>
    <property type="match status" value="2"/>
</dbReference>
<proteinExistence type="predicted"/>
<keyword evidence="6" id="KW-1185">Reference proteome</keyword>
<comment type="caution">
    <text evidence="5">The sequence shown here is derived from an EMBL/GenBank/DDBJ whole genome shotgun (WGS) entry which is preliminary data.</text>
</comment>
<evidence type="ECO:0000256" key="2">
    <source>
        <dbReference type="SAM" id="Coils"/>
    </source>
</evidence>
<dbReference type="EMBL" id="JBEAFC010000006">
    <property type="protein sequence ID" value="KAL1552795.1"/>
    <property type="molecule type" value="Genomic_DNA"/>
</dbReference>
<feature type="coiled-coil region" evidence="2">
    <location>
        <begin position="186"/>
        <end position="213"/>
    </location>
</feature>
<feature type="domain" description="ARMC9 CTLH-like" evidence="4">
    <location>
        <begin position="55"/>
        <end position="167"/>
    </location>
</feature>
<sequence>MEKMQSADDLVREYLVYRGFTSTLQAFERDSASVTGKAFQVDNIMNQIFEIYIPRFEGEKLVDLLFLFKNLSPNVDPNRFDAIAKLQQSVLRYYVVYCLKNGNKEAALELFEYYGKSLALSDPCWCNWFSLPYMQNPHLDSRFSIFFSNVWYQTLYVSLRNILSMLLVAYPRTPALLKIVSERDTENQLKQKIQQLSLKLSQALASLKEKEEGLCELVCHISSEENCAPSVNANFCDQVLDTSSIDNSQGCKEVSVSGSNSDSINEEDFPEVKTVFQHTFEGHRCPISCSRFSPNGDNIASSSVDGTVRIWTYDSSTPTSKNSSICYGAEIMSLEWDCKSNSLLLMGTSDGWIKAWNADANRLVCDLKSSEEYPSILDLKSSPVEPILVSAAASGRQVSGCNDSLGFASLTVWNLKAWKAVNVLPLGKDPPAITSLSFNHNGKILAAAGTDGLIHMFDMSSGQIITGWRAHDCGIRSILFGPDLASIFSFGSDGNIFEWSLKNQVKVVSSRNCSRFCNLENSSQWRHEMALDAERSRLLVTSSLETAPIYQVRYQTSMRTLSHKGSITTVDWHPHAPIFLTGSSDCSVRVTSIS</sequence>
<evidence type="ECO:0000259" key="3">
    <source>
        <dbReference type="Pfam" id="PF12894"/>
    </source>
</evidence>
<dbReference type="Pfam" id="PF12894">
    <property type="entry name" value="ANAPC4_WD40"/>
    <property type="match status" value="1"/>
</dbReference>
<dbReference type="InterPro" id="IPR056327">
    <property type="entry name" value="ARMC9_CTLH-like_dom"/>
</dbReference>
<dbReference type="Gene3D" id="2.130.10.10">
    <property type="entry name" value="YVTN repeat-like/Quinoprotein amine dehydrogenase"/>
    <property type="match status" value="3"/>
</dbReference>